<dbReference type="EMBL" id="BABT02000026">
    <property type="protein sequence ID" value="GAA93963.1"/>
    <property type="molecule type" value="Genomic_DNA"/>
</dbReference>
<dbReference type="InterPro" id="IPR043358">
    <property type="entry name" value="GNL1-like"/>
</dbReference>
<evidence type="ECO:0000313" key="7">
    <source>
        <dbReference type="EMBL" id="GAA93963.1"/>
    </source>
</evidence>
<dbReference type="STRING" id="764103.G7DTQ3"/>
<dbReference type="InterPro" id="IPR027417">
    <property type="entry name" value="P-loop_NTPase"/>
</dbReference>
<dbReference type="AlphaFoldDB" id="G7DTQ3"/>
<gene>
    <name evidence="7" type="primary">Mo00609</name>
    <name evidence="7" type="ORF">E5Q_00609</name>
</gene>
<dbReference type="InterPro" id="IPR006073">
    <property type="entry name" value="GTP-bd"/>
</dbReference>
<organism evidence="7 8">
    <name type="scientific">Mixia osmundae (strain CBS 9802 / IAM 14324 / JCM 22182 / KY 12970)</name>
    <dbReference type="NCBI Taxonomy" id="764103"/>
    <lineage>
        <taxon>Eukaryota</taxon>
        <taxon>Fungi</taxon>
        <taxon>Dikarya</taxon>
        <taxon>Basidiomycota</taxon>
        <taxon>Pucciniomycotina</taxon>
        <taxon>Mixiomycetes</taxon>
        <taxon>Mixiales</taxon>
        <taxon>Mixiaceae</taxon>
        <taxon>Mixia</taxon>
    </lineage>
</organism>
<protein>
    <recommendedName>
        <fullName evidence="4">Guanine nucleotide-binding protein-like 1</fullName>
    </recommendedName>
</protein>
<dbReference type="GO" id="GO:0005525">
    <property type="term" value="F:GTP binding"/>
    <property type="evidence" value="ECO:0007669"/>
    <property type="project" value="UniProtKB-KW"/>
</dbReference>
<dbReference type="OrthoDB" id="61815at2759"/>
<dbReference type="Pfam" id="PF01926">
    <property type="entry name" value="MMR_HSR1"/>
    <property type="match status" value="1"/>
</dbReference>
<dbReference type="eggNOG" id="KOG1424">
    <property type="taxonomic scope" value="Eukaryota"/>
</dbReference>
<reference evidence="7 8" key="2">
    <citation type="journal article" date="2012" name="Open Biol.">
        <title>Characteristics of nucleosomes and linker DNA regions on the genome of the basidiomycete Mixia osmundae revealed by mono- and dinucleosome mapping.</title>
        <authorList>
            <person name="Nishida H."/>
            <person name="Kondo S."/>
            <person name="Matsumoto T."/>
            <person name="Suzuki Y."/>
            <person name="Yoshikawa H."/>
            <person name="Taylor T.D."/>
            <person name="Sugiyama J."/>
        </authorList>
    </citation>
    <scope>NUCLEOTIDE SEQUENCE [LARGE SCALE GENOMIC DNA]</scope>
    <source>
        <strain evidence="8">CBS 9802 / IAM 14324 / JCM 22182 / KY 12970</strain>
    </source>
</reference>
<evidence type="ECO:0000256" key="2">
    <source>
        <dbReference type="ARBA" id="ARBA00023134"/>
    </source>
</evidence>
<feature type="region of interest" description="Disordered" evidence="5">
    <location>
        <begin position="523"/>
        <end position="580"/>
    </location>
</feature>
<keyword evidence="1" id="KW-0547">Nucleotide-binding</keyword>
<dbReference type="HOGENOM" id="CLU_013649_2_0_1"/>
<evidence type="ECO:0000259" key="6">
    <source>
        <dbReference type="Pfam" id="PF01926"/>
    </source>
</evidence>
<dbReference type="SUPFAM" id="SSF52540">
    <property type="entry name" value="P-loop containing nucleoside triphosphate hydrolases"/>
    <property type="match status" value="1"/>
</dbReference>
<keyword evidence="8" id="KW-1185">Reference proteome</keyword>
<dbReference type="PRINTS" id="PR00326">
    <property type="entry name" value="GTP1OBG"/>
</dbReference>
<dbReference type="Gene3D" id="3.40.50.300">
    <property type="entry name" value="P-loop containing nucleotide triphosphate hydrolases"/>
    <property type="match status" value="1"/>
</dbReference>
<evidence type="ECO:0000313" key="8">
    <source>
        <dbReference type="Proteomes" id="UP000009131"/>
    </source>
</evidence>
<dbReference type="PANTHER" id="PTHR45709:SF3">
    <property type="entry name" value="GUANINE NUCLEOTIDE-BINDING PROTEIN-LIKE 1"/>
    <property type="match status" value="1"/>
</dbReference>
<dbReference type="InParanoid" id="G7DTQ3"/>
<evidence type="ECO:0000256" key="1">
    <source>
        <dbReference type="ARBA" id="ARBA00022741"/>
    </source>
</evidence>
<feature type="compositionally biased region" description="Basic and acidic residues" evidence="5">
    <location>
        <begin position="526"/>
        <end position="539"/>
    </location>
</feature>
<dbReference type="OMA" id="CDFPVRP"/>
<sequence length="709" mass="79631">MTRQKTFSAKERKQHRQESEPVASTGKIARKRAPLSSASQQRPARHDYSVSRFEAKRAEERRQQSQRLQSRFIKLPDHLKERAKTKSTDILKRPIPPCHLTEADVQLPDETAPTCPYRPKWRYTMTKREVEANEEMAFANWLATTDELVNPAAKVEEDEPVETEERAPTYFERNLNVWRQLWRVTEVSSILLVLLDCRCPLLHLPPSLQTYLINLKPKKQIILVLTKTDLSNEAADAWTTYLQERYPDYRVVAIENYPDATSASTGRQRIVKAIRACHEELCQPPAAITGDPAKVARWKPRVLTPISWPSLLLGAQEAESDDIVIVPGQKARLDREARKAQRKLRETQAKQHTEDVHQDDNRAPTKLTIGLIGQPNVGKSSLINCLLGRKVVRASRTAGKTKHLQTMFWTKQVQLVDCPGLVFPTRGRLGMEAQILSSIVPIQNVDSVLFWLAERMPLERLVRLQKDDSHDEWTTDRVLSSAALAAGFVTAKAGRPDTSRSAAQILRSIHAGAIAWSFLPPSRAPSNDREGLWEGREASVECAEEALEEEHEASEAEETDGEQYSEESESEASSSRPVSNLQSTGFSLLELDALTEATATLGHRTPAVIGIWLYHPGQSDSNLVRHRGAGQIGSNAAKELIRAAVSTESHRQPSRLAHTTPDDELRPPGDTIAVLTHLQPTSCGYDRTATTITHKLRNHSWHCPEIDTR</sequence>
<feature type="region of interest" description="Disordered" evidence="5">
    <location>
        <begin position="1"/>
        <end position="72"/>
    </location>
</feature>
<evidence type="ECO:0000256" key="3">
    <source>
        <dbReference type="ARBA" id="ARBA00037770"/>
    </source>
</evidence>
<name>G7DTQ3_MIXOS</name>
<dbReference type="GO" id="GO:0003924">
    <property type="term" value="F:GTPase activity"/>
    <property type="evidence" value="ECO:0007669"/>
    <property type="project" value="InterPro"/>
</dbReference>
<feature type="compositionally biased region" description="Basic and acidic residues" evidence="5">
    <location>
        <begin position="8"/>
        <end position="19"/>
    </location>
</feature>
<comment type="caution">
    <text evidence="7">The sequence shown here is derived from an EMBL/GenBank/DDBJ whole genome shotgun (WGS) entry which is preliminary data.</text>
</comment>
<dbReference type="RefSeq" id="XP_014570248.1">
    <property type="nucleotide sequence ID" value="XM_014714762.1"/>
</dbReference>
<feature type="compositionally biased region" description="Basic and acidic residues" evidence="5">
    <location>
        <begin position="44"/>
        <end position="63"/>
    </location>
</feature>
<proteinExistence type="predicted"/>
<reference evidence="7 8" key="1">
    <citation type="journal article" date="2011" name="J. Gen. Appl. Microbiol.">
        <title>Draft genome sequencing of the enigmatic basidiomycete Mixia osmundae.</title>
        <authorList>
            <person name="Nishida H."/>
            <person name="Nagatsuka Y."/>
            <person name="Sugiyama J."/>
        </authorList>
    </citation>
    <scope>NUCLEOTIDE SEQUENCE [LARGE SCALE GENOMIC DNA]</scope>
    <source>
        <strain evidence="8">CBS 9802 / IAM 14324 / JCM 22182 / KY 12970</strain>
    </source>
</reference>
<evidence type="ECO:0000256" key="5">
    <source>
        <dbReference type="SAM" id="MobiDB-lite"/>
    </source>
</evidence>
<keyword evidence="2" id="KW-0342">GTP-binding</keyword>
<dbReference type="PANTHER" id="PTHR45709">
    <property type="entry name" value="LARGE SUBUNIT GTPASE 1 HOMOLOG-RELATED"/>
    <property type="match status" value="1"/>
</dbReference>
<feature type="region of interest" description="Disordered" evidence="5">
    <location>
        <begin position="645"/>
        <end position="667"/>
    </location>
</feature>
<accession>G7DTQ3</accession>
<dbReference type="Proteomes" id="UP000009131">
    <property type="component" value="Unassembled WGS sequence"/>
</dbReference>
<comment type="function">
    <text evidence="3">Possible regulatory or functional link with the histocompatibility cluster.</text>
</comment>
<feature type="compositionally biased region" description="Acidic residues" evidence="5">
    <location>
        <begin position="542"/>
        <end position="570"/>
    </location>
</feature>
<evidence type="ECO:0000256" key="4">
    <source>
        <dbReference type="ARBA" id="ARBA00039902"/>
    </source>
</evidence>
<feature type="domain" description="G" evidence="6">
    <location>
        <begin position="368"/>
        <end position="454"/>
    </location>
</feature>